<comment type="caution">
    <text evidence="8">The sequence shown here is derived from an EMBL/GenBank/DDBJ whole genome shotgun (WGS) entry which is preliminary data.</text>
</comment>
<dbReference type="SUPFAM" id="SSF57701">
    <property type="entry name" value="Zn2/Cys6 DNA-binding domain"/>
    <property type="match status" value="1"/>
</dbReference>
<keyword evidence="4" id="KW-0539">Nucleus</keyword>
<evidence type="ECO:0000256" key="3">
    <source>
        <dbReference type="ARBA" id="ARBA00023125"/>
    </source>
</evidence>
<evidence type="ECO:0000313" key="8">
    <source>
        <dbReference type="EMBL" id="KAJ7729689.1"/>
    </source>
</evidence>
<dbReference type="PROSITE" id="PS50048">
    <property type="entry name" value="ZN2_CY6_FUNGAL_2"/>
    <property type="match status" value="1"/>
</dbReference>
<dbReference type="PROSITE" id="PS00463">
    <property type="entry name" value="ZN2_CY6_FUNGAL_1"/>
    <property type="match status" value="1"/>
</dbReference>
<feature type="transmembrane region" description="Helical" evidence="6">
    <location>
        <begin position="546"/>
        <end position="568"/>
    </location>
</feature>
<keyword evidence="6" id="KW-0812">Transmembrane</keyword>
<dbReference type="GO" id="GO:0008270">
    <property type="term" value="F:zinc ion binding"/>
    <property type="evidence" value="ECO:0007669"/>
    <property type="project" value="InterPro"/>
</dbReference>
<dbReference type="InterPro" id="IPR007219">
    <property type="entry name" value="XnlR_reg_dom"/>
</dbReference>
<feature type="region of interest" description="Disordered" evidence="5">
    <location>
        <begin position="1"/>
        <end position="20"/>
    </location>
</feature>
<dbReference type="InterPro" id="IPR036864">
    <property type="entry name" value="Zn2-C6_fun-type_DNA-bd_sf"/>
</dbReference>
<evidence type="ECO:0000256" key="6">
    <source>
        <dbReference type="SAM" id="Phobius"/>
    </source>
</evidence>
<dbReference type="PANTHER" id="PTHR46910">
    <property type="entry name" value="TRANSCRIPTION FACTOR PDR1"/>
    <property type="match status" value="1"/>
</dbReference>
<keyword evidence="2" id="KW-0479">Metal-binding</keyword>
<dbReference type="AlphaFoldDB" id="A0AAD7HW74"/>
<comment type="subcellular location">
    <subcellularLocation>
        <location evidence="1">Nucleus</location>
    </subcellularLocation>
</comment>
<dbReference type="SMART" id="SM00066">
    <property type="entry name" value="GAL4"/>
    <property type="match status" value="1"/>
</dbReference>
<dbReference type="Proteomes" id="UP001215280">
    <property type="component" value="Unassembled WGS sequence"/>
</dbReference>
<keyword evidence="6" id="KW-1133">Transmembrane helix</keyword>
<sequence length="723" mass="80866">MSSEEEHSPLASDSQAKRRTRRPYRSCDSCRHRKTRCDGLYIDGVITKCSHCLEFGLSCTYVKPVGQRGPKSKLVEELKQRIATLESKLRSLSICSICTQPLQGRPSRPSSPSIFQGTPKSDTTSTDGDQPPPEEDTTQDELVDRFRQLNVAGVGRTKLFATSSSYGLLGSALDEREKYLGRPPVQPVTLHSRRPLYWELLPWEKEVYDEQPSYVYPPRDLIASLLELYFANVHPTFPLLHRRSFVRSVAEGLHLTDTKFGATLLAVLALASRYSDDHRVLIDGKTSLSSGWKFVAQVQVVRKKLDVTIHDLQFYCLMTLLSSGTSAPQNCRLYLGIGLCFLEYRNQHYRPGEGQKFEDELWNRAFWSLFALDRMVCAFLGRPASIHLEDYKVEPPLEVDDEYWDDGITQPLGTPSASSFSVCISRLSEIMGDALRRLYSSEKRKTRMGRTGTDWEQSAVAELDSAMNAFLDSIPPHLRWDPERTGTFFDQSAILYVQYYYVQITIHRPYIHKKSPLAKPSLSICTGAARSALYIAHIWINRLQRVALPFLLNPVFVSALILLLNFFGSKRAGLAIDKRDLGYVGTALQVLSVAESRCHQSGRLLEMIQELLSSDICCRAPVNEAPSAYDDPSAETPGTALAWNAPPCVLPPARNLGPSAGAIVNEAYAQRLTFAPGMTIEELLAGTTVPDPSTTTSPESTWTNSVLDDEIMSMWMAAPTDLM</sequence>
<evidence type="ECO:0000256" key="5">
    <source>
        <dbReference type="SAM" id="MobiDB-lite"/>
    </source>
</evidence>
<evidence type="ECO:0000256" key="4">
    <source>
        <dbReference type="ARBA" id="ARBA00023242"/>
    </source>
</evidence>
<dbReference type="GO" id="GO:0006351">
    <property type="term" value="P:DNA-templated transcription"/>
    <property type="evidence" value="ECO:0007669"/>
    <property type="project" value="InterPro"/>
</dbReference>
<keyword evidence="6" id="KW-0472">Membrane</keyword>
<dbReference type="SMART" id="SM00906">
    <property type="entry name" value="Fungal_trans"/>
    <property type="match status" value="1"/>
</dbReference>
<feature type="domain" description="Zn(2)-C6 fungal-type" evidence="7">
    <location>
        <begin position="26"/>
        <end position="61"/>
    </location>
</feature>
<accession>A0AAD7HW74</accession>
<name>A0AAD7HW74_9AGAR</name>
<dbReference type="EMBL" id="JARJLG010000196">
    <property type="protein sequence ID" value="KAJ7729689.1"/>
    <property type="molecule type" value="Genomic_DNA"/>
</dbReference>
<dbReference type="CDD" id="cd12148">
    <property type="entry name" value="fungal_TF_MHR"/>
    <property type="match status" value="1"/>
</dbReference>
<evidence type="ECO:0000259" key="7">
    <source>
        <dbReference type="PROSITE" id="PS50048"/>
    </source>
</evidence>
<dbReference type="InterPro" id="IPR001138">
    <property type="entry name" value="Zn2Cys6_DnaBD"/>
</dbReference>
<keyword evidence="3" id="KW-0238">DNA-binding</keyword>
<dbReference type="CDD" id="cd00067">
    <property type="entry name" value="GAL4"/>
    <property type="match status" value="1"/>
</dbReference>
<dbReference type="Pfam" id="PF04082">
    <property type="entry name" value="Fungal_trans"/>
    <property type="match status" value="1"/>
</dbReference>
<proteinExistence type="predicted"/>
<dbReference type="PANTHER" id="PTHR46910:SF3">
    <property type="entry name" value="HALOTOLERANCE PROTEIN 9-RELATED"/>
    <property type="match status" value="1"/>
</dbReference>
<keyword evidence="9" id="KW-1185">Reference proteome</keyword>
<evidence type="ECO:0000256" key="1">
    <source>
        <dbReference type="ARBA" id="ARBA00004123"/>
    </source>
</evidence>
<evidence type="ECO:0000313" key="9">
    <source>
        <dbReference type="Proteomes" id="UP001215280"/>
    </source>
</evidence>
<feature type="compositionally biased region" description="Polar residues" evidence="5">
    <location>
        <begin position="101"/>
        <end position="128"/>
    </location>
</feature>
<evidence type="ECO:0000256" key="2">
    <source>
        <dbReference type="ARBA" id="ARBA00022723"/>
    </source>
</evidence>
<dbReference type="GO" id="GO:0005634">
    <property type="term" value="C:nucleus"/>
    <property type="evidence" value="ECO:0007669"/>
    <property type="project" value="UniProtKB-SubCell"/>
</dbReference>
<gene>
    <name evidence="8" type="ORF">DFH07DRAFT_969437</name>
</gene>
<dbReference type="InterPro" id="IPR050987">
    <property type="entry name" value="AtrR-like"/>
</dbReference>
<dbReference type="GO" id="GO:0000981">
    <property type="term" value="F:DNA-binding transcription factor activity, RNA polymerase II-specific"/>
    <property type="evidence" value="ECO:0007669"/>
    <property type="project" value="InterPro"/>
</dbReference>
<dbReference type="GO" id="GO:0003677">
    <property type="term" value="F:DNA binding"/>
    <property type="evidence" value="ECO:0007669"/>
    <property type="project" value="UniProtKB-KW"/>
</dbReference>
<reference evidence="8" key="1">
    <citation type="submission" date="2023-03" db="EMBL/GenBank/DDBJ databases">
        <title>Massive genome expansion in bonnet fungi (Mycena s.s.) driven by repeated elements and novel gene families across ecological guilds.</title>
        <authorList>
            <consortium name="Lawrence Berkeley National Laboratory"/>
            <person name="Harder C.B."/>
            <person name="Miyauchi S."/>
            <person name="Viragh M."/>
            <person name="Kuo A."/>
            <person name="Thoen E."/>
            <person name="Andreopoulos B."/>
            <person name="Lu D."/>
            <person name="Skrede I."/>
            <person name="Drula E."/>
            <person name="Henrissat B."/>
            <person name="Morin E."/>
            <person name="Kohler A."/>
            <person name="Barry K."/>
            <person name="LaButti K."/>
            <person name="Morin E."/>
            <person name="Salamov A."/>
            <person name="Lipzen A."/>
            <person name="Mereny Z."/>
            <person name="Hegedus B."/>
            <person name="Baldrian P."/>
            <person name="Stursova M."/>
            <person name="Weitz H."/>
            <person name="Taylor A."/>
            <person name="Grigoriev I.V."/>
            <person name="Nagy L.G."/>
            <person name="Martin F."/>
            <person name="Kauserud H."/>
        </authorList>
    </citation>
    <scope>NUCLEOTIDE SEQUENCE</scope>
    <source>
        <strain evidence="8">CBHHK188m</strain>
    </source>
</reference>
<feature type="region of interest" description="Disordered" evidence="5">
    <location>
        <begin position="101"/>
        <end position="140"/>
    </location>
</feature>
<protein>
    <submittedName>
        <fullName evidence="8">Fungal-specific transcription factor domain-containing protein</fullName>
    </submittedName>
</protein>
<dbReference type="Pfam" id="PF00172">
    <property type="entry name" value="Zn_clus"/>
    <property type="match status" value="1"/>
</dbReference>
<organism evidence="8 9">
    <name type="scientific">Mycena maculata</name>
    <dbReference type="NCBI Taxonomy" id="230809"/>
    <lineage>
        <taxon>Eukaryota</taxon>
        <taxon>Fungi</taxon>
        <taxon>Dikarya</taxon>
        <taxon>Basidiomycota</taxon>
        <taxon>Agaricomycotina</taxon>
        <taxon>Agaricomycetes</taxon>
        <taxon>Agaricomycetidae</taxon>
        <taxon>Agaricales</taxon>
        <taxon>Marasmiineae</taxon>
        <taxon>Mycenaceae</taxon>
        <taxon>Mycena</taxon>
    </lineage>
</organism>
<dbReference type="Gene3D" id="4.10.240.10">
    <property type="entry name" value="Zn(2)-C6 fungal-type DNA-binding domain"/>
    <property type="match status" value="1"/>
</dbReference>